<reference evidence="2 3" key="1">
    <citation type="journal article" date="2013" name="Curr. Biol.">
        <title>The Genome of the Foraminiferan Reticulomyxa filosa.</title>
        <authorList>
            <person name="Glockner G."/>
            <person name="Hulsmann N."/>
            <person name="Schleicher M."/>
            <person name="Noegel A.A."/>
            <person name="Eichinger L."/>
            <person name="Gallinger C."/>
            <person name="Pawlowski J."/>
            <person name="Sierra R."/>
            <person name="Euteneuer U."/>
            <person name="Pillet L."/>
            <person name="Moustafa A."/>
            <person name="Platzer M."/>
            <person name="Groth M."/>
            <person name="Szafranski K."/>
            <person name="Schliwa M."/>
        </authorList>
    </citation>
    <scope>NUCLEOTIDE SEQUENCE [LARGE SCALE GENOMIC DNA]</scope>
</reference>
<evidence type="ECO:0000256" key="1">
    <source>
        <dbReference type="SAM" id="MobiDB-lite"/>
    </source>
</evidence>
<keyword evidence="3" id="KW-1185">Reference proteome</keyword>
<dbReference type="Proteomes" id="UP000023152">
    <property type="component" value="Unassembled WGS sequence"/>
</dbReference>
<evidence type="ECO:0000313" key="2">
    <source>
        <dbReference type="EMBL" id="ETO16385.1"/>
    </source>
</evidence>
<dbReference type="AlphaFoldDB" id="X6MTH3"/>
<dbReference type="EMBL" id="ASPP01018308">
    <property type="protein sequence ID" value="ETO16385.1"/>
    <property type="molecule type" value="Genomic_DNA"/>
</dbReference>
<gene>
    <name evidence="2" type="ORF">RFI_20964</name>
</gene>
<feature type="compositionally biased region" description="Basic and acidic residues" evidence="1">
    <location>
        <begin position="46"/>
        <end position="64"/>
    </location>
</feature>
<organism evidence="2 3">
    <name type="scientific">Reticulomyxa filosa</name>
    <dbReference type="NCBI Taxonomy" id="46433"/>
    <lineage>
        <taxon>Eukaryota</taxon>
        <taxon>Sar</taxon>
        <taxon>Rhizaria</taxon>
        <taxon>Retaria</taxon>
        <taxon>Foraminifera</taxon>
        <taxon>Monothalamids</taxon>
        <taxon>Reticulomyxidae</taxon>
        <taxon>Reticulomyxa</taxon>
    </lineage>
</organism>
<feature type="region of interest" description="Disordered" evidence="1">
    <location>
        <begin position="46"/>
        <end position="74"/>
    </location>
</feature>
<name>X6MTH3_RETFI</name>
<proteinExistence type="predicted"/>
<comment type="caution">
    <text evidence="2">The sequence shown here is derived from an EMBL/GenBank/DDBJ whole genome shotgun (WGS) entry which is preliminary data.</text>
</comment>
<sequence length="95" mass="10883">MKKQFALAKYHQVVIGLMSQTQKMGVEGVIGPLSVRFDASDTFVEEERTVQKQREHEHKHNDENKDGDEDEDKAKSGNVGVKFHILYVCLFVCLF</sequence>
<protein>
    <submittedName>
        <fullName evidence="2">Uncharacterized protein</fullName>
    </submittedName>
</protein>
<evidence type="ECO:0000313" key="3">
    <source>
        <dbReference type="Proteomes" id="UP000023152"/>
    </source>
</evidence>
<feature type="non-terminal residue" evidence="2">
    <location>
        <position position="95"/>
    </location>
</feature>
<accession>X6MTH3</accession>